<proteinExistence type="predicted"/>
<evidence type="ECO:0000313" key="2">
    <source>
        <dbReference type="EMBL" id="MBB3666377.1"/>
    </source>
</evidence>
<dbReference type="AlphaFoldDB" id="A0A839XUG2"/>
<reference evidence="2 3" key="1">
    <citation type="submission" date="2020-08" db="EMBL/GenBank/DDBJ databases">
        <title>Sequencing the genomes of 1000 actinobacteria strains.</title>
        <authorList>
            <person name="Klenk H.-P."/>
        </authorList>
    </citation>
    <scope>NUCLEOTIDE SEQUENCE [LARGE SCALE GENOMIC DNA]</scope>
    <source>
        <strain evidence="2 3">DSM 45267</strain>
    </source>
</reference>
<protein>
    <submittedName>
        <fullName evidence="2">Uncharacterized protein</fullName>
    </submittedName>
</protein>
<evidence type="ECO:0000256" key="1">
    <source>
        <dbReference type="SAM" id="MobiDB-lite"/>
    </source>
</evidence>
<sequence length="61" mass="6785">MTCVPPRGPADSLVGARDCPEHPAPRPELPLVSAMRWTPDFPVYRPSDFDTPPYVPRRVVA</sequence>
<dbReference type="RefSeq" id="WP_183787543.1">
    <property type="nucleotide sequence ID" value="NZ_JACIBS010000020.1"/>
</dbReference>
<keyword evidence="3" id="KW-1185">Reference proteome</keyword>
<evidence type="ECO:0000313" key="3">
    <source>
        <dbReference type="Proteomes" id="UP000564573"/>
    </source>
</evidence>
<gene>
    <name evidence="2" type="ORF">FB384_005339</name>
</gene>
<organism evidence="2 3">
    <name type="scientific">Prauserella sediminis</name>
    <dbReference type="NCBI Taxonomy" id="577680"/>
    <lineage>
        <taxon>Bacteria</taxon>
        <taxon>Bacillati</taxon>
        <taxon>Actinomycetota</taxon>
        <taxon>Actinomycetes</taxon>
        <taxon>Pseudonocardiales</taxon>
        <taxon>Pseudonocardiaceae</taxon>
        <taxon>Prauserella</taxon>
        <taxon>Prauserella salsuginis group</taxon>
    </lineage>
</organism>
<dbReference type="Proteomes" id="UP000564573">
    <property type="component" value="Unassembled WGS sequence"/>
</dbReference>
<comment type="caution">
    <text evidence="2">The sequence shown here is derived from an EMBL/GenBank/DDBJ whole genome shotgun (WGS) entry which is preliminary data.</text>
</comment>
<accession>A0A839XUG2</accession>
<dbReference type="EMBL" id="JACIBS010000020">
    <property type="protein sequence ID" value="MBB3666377.1"/>
    <property type="molecule type" value="Genomic_DNA"/>
</dbReference>
<feature type="region of interest" description="Disordered" evidence="1">
    <location>
        <begin position="1"/>
        <end position="28"/>
    </location>
</feature>
<name>A0A839XUG2_9PSEU</name>